<feature type="compositionally biased region" description="Low complexity" evidence="1">
    <location>
        <begin position="359"/>
        <end position="387"/>
    </location>
</feature>
<feature type="transmembrane region" description="Helical" evidence="2">
    <location>
        <begin position="122"/>
        <end position="147"/>
    </location>
</feature>
<reference evidence="4" key="1">
    <citation type="journal article" date="2014" name="Proc. Natl. Acad. Sci. U.S.A.">
        <title>Extensive sampling of basidiomycete genomes demonstrates inadequacy of the white-rot/brown-rot paradigm for wood decay fungi.</title>
        <authorList>
            <person name="Riley R."/>
            <person name="Salamov A.A."/>
            <person name="Brown D.W."/>
            <person name="Nagy L.G."/>
            <person name="Floudas D."/>
            <person name="Held B.W."/>
            <person name="Levasseur A."/>
            <person name="Lombard V."/>
            <person name="Morin E."/>
            <person name="Otillar R."/>
            <person name="Lindquist E.A."/>
            <person name="Sun H."/>
            <person name="LaButti K.M."/>
            <person name="Schmutz J."/>
            <person name="Jabbour D."/>
            <person name="Luo H."/>
            <person name="Baker S.E."/>
            <person name="Pisabarro A.G."/>
            <person name="Walton J.D."/>
            <person name="Blanchette R.A."/>
            <person name="Henrissat B."/>
            <person name="Martin F."/>
            <person name="Cullen D."/>
            <person name="Hibbett D.S."/>
            <person name="Grigoriev I.V."/>
        </authorList>
    </citation>
    <scope>NUCLEOTIDE SEQUENCE [LARGE SCALE GENOMIC DNA]</scope>
    <source>
        <strain evidence="4">CBS 339.88</strain>
    </source>
</reference>
<dbReference type="HOGENOM" id="CLU_053575_0_0_1"/>
<proteinExistence type="predicted"/>
<dbReference type="STRING" id="685588.A0A067TEF6"/>
<feature type="compositionally biased region" description="Polar residues" evidence="1">
    <location>
        <begin position="410"/>
        <end position="423"/>
    </location>
</feature>
<dbReference type="AlphaFoldDB" id="A0A067TEF6"/>
<feature type="transmembrane region" description="Helical" evidence="2">
    <location>
        <begin position="7"/>
        <end position="29"/>
    </location>
</feature>
<protein>
    <submittedName>
        <fullName evidence="3">Uncharacterized protein</fullName>
    </submittedName>
</protein>
<organism evidence="3 4">
    <name type="scientific">Galerina marginata (strain CBS 339.88)</name>
    <dbReference type="NCBI Taxonomy" id="685588"/>
    <lineage>
        <taxon>Eukaryota</taxon>
        <taxon>Fungi</taxon>
        <taxon>Dikarya</taxon>
        <taxon>Basidiomycota</taxon>
        <taxon>Agaricomycotina</taxon>
        <taxon>Agaricomycetes</taxon>
        <taxon>Agaricomycetidae</taxon>
        <taxon>Agaricales</taxon>
        <taxon>Agaricineae</taxon>
        <taxon>Strophariaceae</taxon>
        <taxon>Galerina</taxon>
    </lineage>
</organism>
<evidence type="ECO:0000256" key="1">
    <source>
        <dbReference type="SAM" id="MobiDB-lite"/>
    </source>
</evidence>
<keyword evidence="4" id="KW-1185">Reference proteome</keyword>
<dbReference type="Proteomes" id="UP000027222">
    <property type="component" value="Unassembled WGS sequence"/>
</dbReference>
<dbReference type="EMBL" id="KL142370">
    <property type="protein sequence ID" value="KDR81511.1"/>
    <property type="molecule type" value="Genomic_DNA"/>
</dbReference>
<evidence type="ECO:0000313" key="3">
    <source>
        <dbReference type="EMBL" id="KDR81511.1"/>
    </source>
</evidence>
<feature type="transmembrane region" description="Helical" evidence="2">
    <location>
        <begin position="49"/>
        <end position="67"/>
    </location>
</feature>
<evidence type="ECO:0000313" key="4">
    <source>
        <dbReference type="Proteomes" id="UP000027222"/>
    </source>
</evidence>
<feature type="compositionally biased region" description="Basic and acidic residues" evidence="1">
    <location>
        <begin position="399"/>
        <end position="408"/>
    </location>
</feature>
<gene>
    <name evidence="3" type="ORF">GALMADRAFT_239505</name>
</gene>
<dbReference type="OrthoDB" id="3269357at2759"/>
<keyword evidence="2" id="KW-0812">Transmembrane</keyword>
<accession>A0A067TEF6</accession>
<keyword evidence="2" id="KW-1133">Transmembrane helix</keyword>
<feature type="transmembrane region" description="Helical" evidence="2">
    <location>
        <begin position="79"/>
        <end position="102"/>
    </location>
</feature>
<feature type="region of interest" description="Disordered" evidence="1">
    <location>
        <begin position="279"/>
        <end position="423"/>
    </location>
</feature>
<keyword evidence="2" id="KW-0472">Membrane</keyword>
<sequence length="423" mass="46641">MLSLLNIIRYFVFVVFIICNAIITSVAVWNLAIVETIELQSIARHVDSFLIFVGASGLLLVFTILFFELYGKTVFLVRVWFELVWTGTFSIMELVGAAVITAQSTSMTCASSQDSPCASTQVLQAFTWILAILLLGYLTLLSILTLVKWRDDPTIWHCSVRKFPLMTDQSLKSPPASPSVPRFRGPPIIVAPIPRRIPAREAILSYRSGLSLEYDIEHFQAPESALHAHMSEEQALSPVSITAAAPPPQIARPVESAQQTAHPAISSPFYHTAVQTALDDQPNQPQVPAPAHMNQIRRLPPSPPPLGDWPRLDATARPRMKRKPLPQLLPAEPENSVADSRPQPEPQPQRRQSRPLPRPQLQPSAPSPYTFDAPALAAALQPVASQSRRSKPSGPRRNTSIDDGRPTDLDLSNISTFRSPGFS</sequence>
<name>A0A067TEF6_GALM3</name>
<evidence type="ECO:0000256" key="2">
    <source>
        <dbReference type="SAM" id="Phobius"/>
    </source>
</evidence>